<keyword evidence="2" id="KW-1185">Reference proteome</keyword>
<reference evidence="1 2" key="1">
    <citation type="submission" date="2024-04" db="EMBL/GenBank/DDBJ databases">
        <title>Arthrobacter sp. from Plains bison fecal sample.</title>
        <authorList>
            <person name="Ruzzini A."/>
        </authorList>
    </citation>
    <scope>NUCLEOTIDE SEQUENCE [LARGE SCALE GENOMIC DNA]</scope>
    <source>
        <strain evidence="1 2">EINP1</strain>
    </source>
</reference>
<name>A0ABZ2ZVG1_9MICC</name>
<organism evidence="1 2">
    <name type="scientific">Arthrobacter citreus</name>
    <dbReference type="NCBI Taxonomy" id="1670"/>
    <lineage>
        <taxon>Bacteria</taxon>
        <taxon>Bacillati</taxon>
        <taxon>Actinomycetota</taxon>
        <taxon>Actinomycetes</taxon>
        <taxon>Micrococcales</taxon>
        <taxon>Micrococcaceae</taxon>
        <taxon>Arthrobacter</taxon>
    </lineage>
</organism>
<sequence length="210" mass="22897">MDNSVQPARILRWQGVDNAARRDTAAVSFRERELAAGGTSVTEDYTATWTLSTSTAWVTRRFSIQVEGADWSRSLELTRSLDGKWSAETQVSGDAALPAPGISDPRALDNAQDVDLALCPLTNTMPILRLDLLNAAAPDDDTPLTMAWVEMPSLRVLPSNQVYSQVSAYDADRGYGVVLYSSATRDFTAELTVDADGAVLNYPRLAVRVR</sequence>
<dbReference type="Pfam" id="PF06475">
    <property type="entry name" value="Glycolipid_bind"/>
    <property type="match status" value="1"/>
</dbReference>
<evidence type="ECO:0000313" key="2">
    <source>
        <dbReference type="Proteomes" id="UP001448858"/>
    </source>
</evidence>
<protein>
    <submittedName>
        <fullName evidence="1">Glycolipid-binding domain-containing protein</fullName>
    </submittedName>
</protein>
<dbReference type="RefSeq" id="WP_342023824.1">
    <property type="nucleotide sequence ID" value="NZ_CP151657.1"/>
</dbReference>
<dbReference type="Proteomes" id="UP001448858">
    <property type="component" value="Chromosome"/>
</dbReference>
<dbReference type="SUPFAM" id="SSF159275">
    <property type="entry name" value="PA1994-like"/>
    <property type="match status" value="1"/>
</dbReference>
<proteinExistence type="predicted"/>
<dbReference type="InterPro" id="IPR009467">
    <property type="entry name" value="Glycolipid-bd_prot_put"/>
</dbReference>
<dbReference type="EMBL" id="CP151657">
    <property type="protein sequence ID" value="WZP16177.1"/>
    <property type="molecule type" value="Genomic_DNA"/>
</dbReference>
<gene>
    <name evidence="1" type="ORF">AAE021_00880</name>
</gene>
<accession>A0ABZ2ZVG1</accession>
<evidence type="ECO:0000313" key="1">
    <source>
        <dbReference type="EMBL" id="WZP16177.1"/>
    </source>
</evidence>